<proteinExistence type="predicted"/>
<gene>
    <name evidence="1" type="ORF">AL00_12725</name>
</gene>
<dbReference type="AlphaFoldDB" id="A0A8E1C2C7"/>
<comment type="caution">
    <text evidence="1">The sequence shown here is derived from an EMBL/GenBank/DDBJ whole genome shotgun (WGS) entry which is preliminary data.</text>
</comment>
<evidence type="ECO:0000313" key="2">
    <source>
        <dbReference type="Proteomes" id="UP000028135"/>
    </source>
</evidence>
<reference evidence="1 2" key="1">
    <citation type="submission" date="2014-05" db="EMBL/GenBank/DDBJ databases">
        <title>Genome Announcement of Sphingobium lucknowense F2.</title>
        <authorList>
            <person name="Lal R."/>
            <person name="Negi V."/>
            <person name="Lata P."/>
            <person name="Sangwan N."/>
            <person name="Gupta S.K."/>
            <person name="Rao D.L.N."/>
            <person name="Das S."/>
        </authorList>
    </citation>
    <scope>NUCLEOTIDE SEQUENCE [LARGE SCALE GENOMIC DNA]</scope>
    <source>
        <strain evidence="1 2">F2</strain>
    </source>
</reference>
<name>A0A8E1C2C7_9SPHN</name>
<organism evidence="1 2">
    <name type="scientific">Sphingobium indicum F2</name>
    <dbReference type="NCBI Taxonomy" id="1450518"/>
    <lineage>
        <taxon>Bacteria</taxon>
        <taxon>Pseudomonadati</taxon>
        <taxon>Pseudomonadota</taxon>
        <taxon>Alphaproteobacteria</taxon>
        <taxon>Sphingomonadales</taxon>
        <taxon>Sphingomonadaceae</taxon>
        <taxon>Sphingobium</taxon>
    </lineage>
</organism>
<dbReference type="EMBL" id="JANF02000059">
    <property type="protein sequence ID" value="KER36110.1"/>
    <property type="molecule type" value="Genomic_DNA"/>
</dbReference>
<sequence>MAELIYDPSMIEDGERVFLVHVGRAPVGDTILADLEMDEVGPIAADRLAPRRFSGFEFPAGDVMHKAHARANEAGVRKIMVVDPYGQLRFAAPSRYDRR</sequence>
<evidence type="ECO:0000313" key="1">
    <source>
        <dbReference type="EMBL" id="KER36110.1"/>
    </source>
</evidence>
<accession>A0A8E1C2C7</accession>
<protein>
    <submittedName>
        <fullName evidence="1">Uncharacterized protein</fullName>
    </submittedName>
</protein>
<dbReference type="Proteomes" id="UP000028135">
    <property type="component" value="Unassembled WGS sequence"/>
</dbReference>
<dbReference type="RefSeq" id="WP_020817608.1">
    <property type="nucleotide sequence ID" value="NZ_JANF02000059.1"/>
</dbReference>